<organism evidence="1 2">
    <name type="scientific">Uncinula necator</name>
    <name type="common">Grape powdery mildew</name>
    <dbReference type="NCBI Taxonomy" id="52586"/>
    <lineage>
        <taxon>Eukaryota</taxon>
        <taxon>Fungi</taxon>
        <taxon>Dikarya</taxon>
        <taxon>Ascomycota</taxon>
        <taxon>Pezizomycotina</taxon>
        <taxon>Leotiomycetes</taxon>
        <taxon>Erysiphales</taxon>
        <taxon>Erysiphaceae</taxon>
        <taxon>Erysiphe</taxon>
    </lineage>
</organism>
<evidence type="ECO:0000313" key="1">
    <source>
        <dbReference type="EMBL" id="KHJ31462.1"/>
    </source>
</evidence>
<dbReference type="HOGENOM" id="CLU_014048_1_0_1"/>
<sequence>MPNILNNLRSYTTYLARSNLYFNTKYSKSKQFYKSQRASLKTTSHIKSTDKSFCNSSSNLKPSNCVSLRLSTSKNVDFSRREIINFFKPYVHNLEINIANDNRILNVVILVTPSHITWLENDSVQTFIGQLFVNHTSNNLWEVNVTCACVDGLAPSNREISCGQVVNIFEGISVFLSTLNSKISNLCPALSSSSRQASKDDCCFLTFEHGLDKDTKYSFQVTMPLANTLFINERRSTLITSKWRIAKDCINHIQEPRFPLNTLAYIPITMRDFSLQISAKTLTAPRIIEKGFGNIVRKLRAEGQSSFPASRELERVVAEAHRMNTLRSNHCVWALVFPHEMLDMEDIETQFDNKTINDSKYLERMVKKGAKICRVLSGGGGWGAKEGLLALDPAFSFENTSEHVEKIMSFKSIEENQEMIMGNMAQEGYLIQFLQTSYENNLALSTPTSRQQGNQFVYGCQTADTYKPTSFDSPVYAIMPNLFGCVSETGIFLQSPHIGPSKIDIPYSYIQKK</sequence>
<reference evidence="1 2" key="1">
    <citation type="journal article" date="2014" name="BMC Genomics">
        <title>Adaptive genomic structural variation in the grape powdery mildew pathogen, Erysiphe necator.</title>
        <authorList>
            <person name="Jones L."/>
            <person name="Riaz S."/>
            <person name="Morales-Cruz A."/>
            <person name="Amrine K.C."/>
            <person name="McGuire B."/>
            <person name="Gubler W.D."/>
            <person name="Walker M.A."/>
            <person name="Cantu D."/>
        </authorList>
    </citation>
    <scope>NUCLEOTIDE SEQUENCE [LARGE SCALE GENOMIC DNA]</scope>
    <source>
        <strain evidence="2">c</strain>
    </source>
</reference>
<evidence type="ECO:0000313" key="2">
    <source>
        <dbReference type="Proteomes" id="UP000030854"/>
    </source>
</evidence>
<comment type="caution">
    <text evidence="1">The sequence shown here is derived from an EMBL/GenBank/DDBJ whole genome shotgun (WGS) entry which is preliminary data.</text>
</comment>
<dbReference type="EMBL" id="JNVN01002872">
    <property type="protein sequence ID" value="KHJ31462.1"/>
    <property type="molecule type" value="Genomic_DNA"/>
</dbReference>
<accession>A0A0B1NYK0</accession>
<protein>
    <submittedName>
        <fullName evidence="1">Putative v-type c subunit family protein</fullName>
    </submittedName>
</protein>
<name>A0A0B1NYK0_UNCNE</name>
<dbReference type="OMA" id="HITWLEN"/>
<proteinExistence type="predicted"/>
<keyword evidence="2" id="KW-1185">Reference proteome</keyword>
<gene>
    <name evidence="1" type="ORF">EV44_g0689</name>
</gene>
<dbReference type="AlphaFoldDB" id="A0A0B1NYK0"/>
<dbReference type="Proteomes" id="UP000030854">
    <property type="component" value="Unassembled WGS sequence"/>
</dbReference>
<dbReference type="STRING" id="52586.A0A0B1NYK0"/>